<dbReference type="GO" id="GO:0102334">
    <property type="term" value="F:N,N'-diacetylbacilliosaminyl-1-phosphate transferase activity"/>
    <property type="evidence" value="ECO:0007669"/>
    <property type="project" value="UniProtKB-EC"/>
</dbReference>
<keyword evidence="2" id="KW-0472">Membrane</keyword>
<evidence type="ECO:0000256" key="1">
    <source>
        <dbReference type="ARBA" id="ARBA00006464"/>
    </source>
</evidence>
<dbReference type="RefSeq" id="WP_156530906.1">
    <property type="nucleotide sequence ID" value="NZ_CACRUE010000028.1"/>
</dbReference>
<comment type="similarity">
    <text evidence="1">Belongs to the bacterial sugar transferase family.</text>
</comment>
<dbReference type="EC" id="2.7.8.36" evidence="4"/>
<organism evidence="4">
    <name type="scientific">Intestinibacter bartlettii</name>
    <dbReference type="NCBI Taxonomy" id="261299"/>
    <lineage>
        <taxon>Bacteria</taxon>
        <taxon>Bacillati</taxon>
        <taxon>Bacillota</taxon>
        <taxon>Clostridia</taxon>
        <taxon>Peptostreptococcales</taxon>
        <taxon>Peptostreptococcaceae</taxon>
        <taxon>Intestinibacter</taxon>
    </lineage>
</organism>
<reference evidence="4" key="1">
    <citation type="submission" date="2019-11" db="EMBL/GenBank/DDBJ databases">
        <authorList>
            <person name="Feng L."/>
        </authorList>
    </citation>
    <scope>NUCLEOTIDE SEQUENCE</scope>
    <source>
        <strain evidence="4">IbartlettiiLFYP30</strain>
    </source>
</reference>
<keyword evidence="4" id="KW-0808">Transferase</keyword>
<dbReference type="Pfam" id="PF02397">
    <property type="entry name" value="Bac_transf"/>
    <property type="match status" value="1"/>
</dbReference>
<dbReference type="InterPro" id="IPR003362">
    <property type="entry name" value="Bact_transf"/>
</dbReference>
<feature type="domain" description="Bacterial sugar transferase" evidence="3">
    <location>
        <begin position="6"/>
        <end position="187"/>
    </location>
</feature>
<feature type="transmembrane region" description="Helical" evidence="2">
    <location>
        <begin position="12"/>
        <end position="32"/>
    </location>
</feature>
<keyword evidence="2" id="KW-1133">Transmembrane helix</keyword>
<sequence>MYRNIKRILDILFSAILLVLGAIPLLIVALIIKIDSPGEALFKQERLGLNGKTFKIYKFRSMCVGAEKKGSGVYSGKNDARVTRVGKIIRATSIDELPQLINIFKGEMSFIGPRPTLTYHPWKLEEYTDFQKRRFEVRPGVTGLAQINGRKDIPWDRRIEYDVDYVNNMSFGLDFKILLKTIVKVFKMSDNVNTFETAKNKNS</sequence>
<evidence type="ECO:0000313" key="4">
    <source>
        <dbReference type="EMBL" id="VYU14967.1"/>
    </source>
</evidence>
<dbReference type="EMBL" id="CACRUE010000028">
    <property type="protein sequence ID" value="VYU14967.1"/>
    <property type="molecule type" value="Genomic_DNA"/>
</dbReference>
<evidence type="ECO:0000259" key="3">
    <source>
        <dbReference type="Pfam" id="PF02397"/>
    </source>
</evidence>
<protein>
    <submittedName>
        <fullName evidence="4">Undecaprenyl phosphate N,N'-diacetylbacillosamine 1-phosphate transferase</fullName>
        <ecNumber evidence="4">2.7.8.36</ecNumber>
    </submittedName>
</protein>
<gene>
    <name evidence="4" type="primary">pglC_2</name>
    <name evidence="4" type="ORF">IBLFYP30_01863</name>
</gene>
<dbReference type="AlphaFoldDB" id="A0A6N3CM92"/>
<dbReference type="PANTHER" id="PTHR30576">
    <property type="entry name" value="COLANIC BIOSYNTHESIS UDP-GLUCOSE LIPID CARRIER TRANSFERASE"/>
    <property type="match status" value="1"/>
</dbReference>
<accession>A0A6N3CM92</accession>
<dbReference type="PANTHER" id="PTHR30576:SF0">
    <property type="entry name" value="UNDECAPRENYL-PHOSPHATE N-ACETYLGALACTOSAMINYL 1-PHOSPHATE TRANSFERASE-RELATED"/>
    <property type="match status" value="1"/>
</dbReference>
<evidence type="ECO:0000256" key="2">
    <source>
        <dbReference type="SAM" id="Phobius"/>
    </source>
</evidence>
<keyword evidence="2" id="KW-0812">Transmembrane</keyword>
<proteinExistence type="inferred from homology"/>
<name>A0A6N3CM92_9FIRM</name>